<evidence type="ECO:0000259" key="16">
    <source>
        <dbReference type="PROSITE" id="PS51473"/>
    </source>
</evidence>
<feature type="chain" id="PRO_5032276922" description="Gnk2-homologous domain-containing protein" evidence="15">
    <location>
        <begin position="30"/>
        <end position="148"/>
    </location>
</feature>
<keyword evidence="11" id="KW-0465">Mannose-binding</keyword>
<dbReference type="OrthoDB" id="1888914at2759"/>
<keyword evidence="7" id="KW-0677">Repeat</keyword>
<organism evidence="17 18">
    <name type="scientific">Digitaria exilis</name>
    <dbReference type="NCBI Taxonomy" id="1010633"/>
    <lineage>
        <taxon>Eukaryota</taxon>
        <taxon>Viridiplantae</taxon>
        <taxon>Streptophyta</taxon>
        <taxon>Embryophyta</taxon>
        <taxon>Tracheophyta</taxon>
        <taxon>Spermatophyta</taxon>
        <taxon>Magnoliopsida</taxon>
        <taxon>Liliopsida</taxon>
        <taxon>Poales</taxon>
        <taxon>Poaceae</taxon>
        <taxon>PACMAD clade</taxon>
        <taxon>Panicoideae</taxon>
        <taxon>Panicodae</taxon>
        <taxon>Paniceae</taxon>
        <taxon>Anthephorinae</taxon>
        <taxon>Digitaria</taxon>
    </lineage>
</organism>
<keyword evidence="10" id="KW-0044">Antibiotic</keyword>
<dbReference type="EMBL" id="JACEFO010002193">
    <property type="protein sequence ID" value="KAF8674859.1"/>
    <property type="molecule type" value="Genomic_DNA"/>
</dbReference>
<name>A0A835ATG2_9POAL</name>
<feature type="signal peptide" evidence="15">
    <location>
        <begin position="1"/>
        <end position="29"/>
    </location>
</feature>
<evidence type="ECO:0000256" key="2">
    <source>
        <dbReference type="ARBA" id="ARBA00022529"/>
    </source>
</evidence>
<feature type="domain" description="Gnk2-homologous" evidence="16">
    <location>
        <begin position="27"/>
        <end position="132"/>
    </location>
</feature>
<evidence type="ECO:0000256" key="7">
    <source>
        <dbReference type="ARBA" id="ARBA00022737"/>
    </source>
</evidence>
<protein>
    <recommendedName>
        <fullName evidence="16">Gnk2-homologous domain-containing protein</fullName>
    </recommendedName>
</protein>
<keyword evidence="12" id="KW-1015">Disulfide bond</keyword>
<dbReference type="GO" id="GO:0009506">
    <property type="term" value="C:plasmodesma"/>
    <property type="evidence" value="ECO:0007669"/>
    <property type="project" value="UniProtKB-SubCell"/>
</dbReference>
<dbReference type="PANTHER" id="PTHR32080:SF54">
    <property type="entry name" value="GNK2-HOMOLOGOUS DOMAIN-CONTAINING PROTEIN"/>
    <property type="match status" value="1"/>
</dbReference>
<dbReference type="GO" id="GO:0005537">
    <property type="term" value="F:D-mannose binding"/>
    <property type="evidence" value="ECO:0007669"/>
    <property type="project" value="UniProtKB-KW"/>
</dbReference>
<evidence type="ECO:0000256" key="5">
    <source>
        <dbReference type="ARBA" id="ARBA00022729"/>
    </source>
</evidence>
<dbReference type="Proteomes" id="UP000636709">
    <property type="component" value="Unassembled WGS sequence"/>
</dbReference>
<evidence type="ECO:0000256" key="10">
    <source>
        <dbReference type="ARBA" id="ARBA00023022"/>
    </source>
</evidence>
<evidence type="ECO:0000256" key="1">
    <source>
        <dbReference type="ARBA" id="ARBA00004251"/>
    </source>
</evidence>
<dbReference type="InterPro" id="IPR051378">
    <property type="entry name" value="Cell2Cell_Antifungal"/>
</dbReference>
<evidence type="ECO:0000313" key="18">
    <source>
        <dbReference type="Proteomes" id="UP000636709"/>
    </source>
</evidence>
<accession>A0A835ATG2</accession>
<gene>
    <name evidence="17" type="ORF">HU200_047992</name>
</gene>
<keyword evidence="4" id="KW-0945">Host-virus interaction</keyword>
<evidence type="ECO:0000256" key="6">
    <source>
        <dbReference type="ARBA" id="ARBA00022734"/>
    </source>
</evidence>
<dbReference type="AlphaFoldDB" id="A0A835ATG2"/>
<dbReference type="PROSITE" id="PS51473">
    <property type="entry name" value="GNK2"/>
    <property type="match status" value="1"/>
</dbReference>
<keyword evidence="6" id="KW-0430">Lectin</keyword>
<evidence type="ECO:0000256" key="12">
    <source>
        <dbReference type="ARBA" id="ARBA00023157"/>
    </source>
</evidence>
<evidence type="ECO:0000256" key="8">
    <source>
        <dbReference type="ARBA" id="ARBA00022821"/>
    </source>
</evidence>
<comment type="subcellular location">
    <subcellularLocation>
        <location evidence="13">Cell junction</location>
        <location evidence="13">Plasmodesma</location>
    </subcellularLocation>
    <subcellularLocation>
        <location evidence="1">Cell membrane</location>
        <topology evidence="1">Single-pass type I membrane protein</topology>
    </subcellularLocation>
</comment>
<dbReference type="GO" id="GO:0005886">
    <property type="term" value="C:plasma membrane"/>
    <property type="evidence" value="ECO:0007669"/>
    <property type="project" value="UniProtKB-SubCell"/>
</dbReference>
<evidence type="ECO:0000256" key="11">
    <source>
        <dbReference type="ARBA" id="ARBA00023035"/>
    </source>
</evidence>
<dbReference type="CDD" id="cd23509">
    <property type="entry name" value="Gnk2-like"/>
    <property type="match status" value="1"/>
</dbReference>
<dbReference type="GO" id="GO:0050832">
    <property type="term" value="P:defense response to fungus"/>
    <property type="evidence" value="ECO:0007669"/>
    <property type="project" value="UniProtKB-KW"/>
</dbReference>
<sequence>MASSTTSAPPLFLPSTMLFLLLLAYSSHANTIVCNPNSYRDDDPFGGSREQLLQELVWLTPWAASHDVYTFRPFGTPLAYGHAVCRPGLVGDDCQFCLGYVATQMEQICGHSLGGSAAQGDDCRVRYEQRVVVLLDVCNPSPISSSDL</sequence>
<evidence type="ECO:0000256" key="15">
    <source>
        <dbReference type="SAM" id="SignalP"/>
    </source>
</evidence>
<keyword evidence="3" id="KW-0295">Fungicide</keyword>
<evidence type="ECO:0000256" key="14">
    <source>
        <dbReference type="ARBA" id="ARBA00038393"/>
    </source>
</evidence>
<evidence type="ECO:0000313" key="17">
    <source>
        <dbReference type="EMBL" id="KAF8674859.1"/>
    </source>
</evidence>
<evidence type="ECO:0000256" key="9">
    <source>
        <dbReference type="ARBA" id="ARBA00022949"/>
    </source>
</evidence>
<dbReference type="InterPro" id="IPR002902">
    <property type="entry name" value="GNK2"/>
</dbReference>
<dbReference type="Gene3D" id="3.30.430.20">
    <property type="entry name" value="Gnk2 domain, C-X8-C-X2-C motif"/>
    <property type="match status" value="1"/>
</dbReference>
<dbReference type="GO" id="GO:0031640">
    <property type="term" value="P:killing of cells of another organism"/>
    <property type="evidence" value="ECO:0007669"/>
    <property type="project" value="UniProtKB-KW"/>
</dbReference>
<dbReference type="GO" id="GO:0042742">
    <property type="term" value="P:defense response to bacterium"/>
    <property type="evidence" value="ECO:0007669"/>
    <property type="project" value="UniProtKB-KW"/>
</dbReference>
<comment type="caution">
    <text evidence="17">The sequence shown here is derived from an EMBL/GenBank/DDBJ whole genome shotgun (WGS) entry which is preliminary data.</text>
</comment>
<proteinExistence type="inferred from homology"/>
<dbReference type="InterPro" id="IPR038408">
    <property type="entry name" value="GNK2_sf"/>
</dbReference>
<evidence type="ECO:0000256" key="4">
    <source>
        <dbReference type="ARBA" id="ARBA00022581"/>
    </source>
</evidence>
<comment type="similarity">
    <text evidence="14">Belongs to the cysteine-rich repeat secretory protein family. Plasmodesmata-located proteins (PDLD) subfamily.</text>
</comment>
<evidence type="ECO:0000256" key="13">
    <source>
        <dbReference type="ARBA" id="ARBA00024184"/>
    </source>
</evidence>
<dbReference type="PANTHER" id="PTHR32080">
    <property type="entry name" value="ANTIFUNGAL PROTEIN GINKBILOBIN-2-LIKE"/>
    <property type="match status" value="1"/>
</dbReference>
<keyword evidence="18" id="KW-1185">Reference proteome</keyword>
<dbReference type="Pfam" id="PF01657">
    <property type="entry name" value="Stress-antifung"/>
    <property type="match status" value="1"/>
</dbReference>
<evidence type="ECO:0000256" key="3">
    <source>
        <dbReference type="ARBA" id="ARBA00022577"/>
    </source>
</evidence>
<keyword evidence="8" id="KW-0611">Plant defense</keyword>
<reference evidence="17" key="1">
    <citation type="submission" date="2020-07" db="EMBL/GenBank/DDBJ databases">
        <title>Genome sequence and genetic diversity analysis of an under-domesticated orphan crop, white fonio (Digitaria exilis).</title>
        <authorList>
            <person name="Bennetzen J.L."/>
            <person name="Chen S."/>
            <person name="Ma X."/>
            <person name="Wang X."/>
            <person name="Yssel A.E.J."/>
            <person name="Chaluvadi S.R."/>
            <person name="Johnson M."/>
            <person name="Gangashetty P."/>
            <person name="Hamidou F."/>
            <person name="Sanogo M.D."/>
            <person name="Zwaenepoel A."/>
            <person name="Wallace J."/>
            <person name="Van De Peer Y."/>
            <person name="Van Deynze A."/>
        </authorList>
    </citation>
    <scope>NUCLEOTIDE SEQUENCE</scope>
    <source>
        <tissue evidence="17">Leaves</tissue>
    </source>
</reference>
<keyword evidence="5 15" id="KW-0732">Signal</keyword>
<keyword evidence="2" id="KW-0929">Antimicrobial</keyword>
<keyword evidence="9" id="KW-0965">Cell junction</keyword>